<evidence type="ECO:0000259" key="6">
    <source>
        <dbReference type="Pfam" id="PF00551"/>
    </source>
</evidence>
<dbReference type="SUPFAM" id="SSF50486">
    <property type="entry name" value="FMT C-terminal domain-like"/>
    <property type="match status" value="1"/>
</dbReference>
<evidence type="ECO:0000313" key="8">
    <source>
        <dbReference type="EMBL" id="RZF23026.1"/>
    </source>
</evidence>
<dbReference type="CDD" id="cd08646">
    <property type="entry name" value="FMT_core_Met-tRNA-FMT_N"/>
    <property type="match status" value="1"/>
</dbReference>
<comment type="similarity">
    <text evidence="1 5">Belongs to the Fmt family.</text>
</comment>
<evidence type="ECO:0000259" key="7">
    <source>
        <dbReference type="Pfam" id="PF02911"/>
    </source>
</evidence>
<dbReference type="NCBIfam" id="TIGR00460">
    <property type="entry name" value="fmt"/>
    <property type="match status" value="1"/>
</dbReference>
<comment type="caution">
    <text evidence="8">The sequence shown here is derived from an EMBL/GenBank/DDBJ whole genome shotgun (WGS) entry which is preliminary data.</text>
</comment>
<dbReference type="InterPro" id="IPR011034">
    <property type="entry name" value="Formyl_transferase-like_C_sf"/>
</dbReference>
<dbReference type="InterPro" id="IPR044135">
    <property type="entry name" value="Met-tRNA-FMT_C"/>
</dbReference>
<comment type="catalytic activity">
    <reaction evidence="5">
        <text>L-methionyl-tRNA(fMet) + (6R)-10-formyltetrahydrofolate = N-formyl-L-methionyl-tRNA(fMet) + (6S)-5,6,7,8-tetrahydrofolate + H(+)</text>
        <dbReference type="Rhea" id="RHEA:24380"/>
        <dbReference type="Rhea" id="RHEA-COMP:9952"/>
        <dbReference type="Rhea" id="RHEA-COMP:9953"/>
        <dbReference type="ChEBI" id="CHEBI:15378"/>
        <dbReference type="ChEBI" id="CHEBI:57453"/>
        <dbReference type="ChEBI" id="CHEBI:78530"/>
        <dbReference type="ChEBI" id="CHEBI:78844"/>
        <dbReference type="ChEBI" id="CHEBI:195366"/>
        <dbReference type="EC" id="2.1.2.9"/>
    </reaction>
</comment>
<dbReference type="SUPFAM" id="SSF53328">
    <property type="entry name" value="Formyltransferase"/>
    <property type="match status" value="1"/>
</dbReference>
<organism evidence="8 9">
    <name type="scientific">Halobacteriovorax vibrionivorans</name>
    <dbReference type="NCBI Taxonomy" id="2152716"/>
    <lineage>
        <taxon>Bacteria</taxon>
        <taxon>Pseudomonadati</taxon>
        <taxon>Bdellovibrionota</taxon>
        <taxon>Bacteriovoracia</taxon>
        <taxon>Bacteriovoracales</taxon>
        <taxon>Halobacteriovoraceae</taxon>
        <taxon>Halobacteriovorax</taxon>
    </lineage>
</organism>
<dbReference type="Proteomes" id="UP000443582">
    <property type="component" value="Unassembled WGS sequence"/>
</dbReference>
<dbReference type="GO" id="GO:0004479">
    <property type="term" value="F:methionyl-tRNA formyltransferase activity"/>
    <property type="evidence" value="ECO:0007669"/>
    <property type="project" value="UniProtKB-EC"/>
</dbReference>
<protein>
    <recommendedName>
        <fullName evidence="2 5">Methionyl-tRNA formyltransferase</fullName>
        <ecNumber evidence="2 5">2.1.2.9</ecNumber>
    </recommendedName>
</protein>
<proteinExistence type="inferred from homology"/>
<keyword evidence="3 5" id="KW-0808">Transferase</keyword>
<dbReference type="HAMAP" id="MF_00182">
    <property type="entry name" value="Formyl_trans"/>
    <property type="match status" value="1"/>
</dbReference>
<dbReference type="InterPro" id="IPR041711">
    <property type="entry name" value="Met-tRNA-FMT_N"/>
</dbReference>
<evidence type="ECO:0000256" key="3">
    <source>
        <dbReference type="ARBA" id="ARBA00022679"/>
    </source>
</evidence>
<dbReference type="PANTHER" id="PTHR11138:SF5">
    <property type="entry name" value="METHIONYL-TRNA FORMYLTRANSFERASE, MITOCHONDRIAL"/>
    <property type="match status" value="1"/>
</dbReference>
<keyword evidence="9" id="KW-1185">Reference proteome</keyword>
<evidence type="ECO:0000256" key="1">
    <source>
        <dbReference type="ARBA" id="ARBA00010699"/>
    </source>
</evidence>
<gene>
    <name evidence="5" type="primary">fmt</name>
    <name evidence="8" type="ORF">DAY19_04445</name>
</gene>
<evidence type="ECO:0000256" key="5">
    <source>
        <dbReference type="HAMAP-Rule" id="MF_00182"/>
    </source>
</evidence>
<dbReference type="Pfam" id="PF00551">
    <property type="entry name" value="Formyl_trans_N"/>
    <property type="match status" value="1"/>
</dbReference>
<feature type="domain" description="Formyl transferase N-terminal" evidence="6">
    <location>
        <begin position="35"/>
        <end position="203"/>
    </location>
</feature>
<dbReference type="InterPro" id="IPR036477">
    <property type="entry name" value="Formyl_transf_N_sf"/>
</dbReference>
<reference evidence="9" key="1">
    <citation type="journal article" date="2019" name="Int. J. Syst. Evol. Microbiol.">
        <title>Halobacteriovorax valvorus sp. nov., a novel prokaryotic predator isolated from coastal seawater of China.</title>
        <authorList>
            <person name="Chen M.-X."/>
        </authorList>
    </citation>
    <scope>NUCLEOTIDE SEQUENCE [LARGE SCALE GENOMIC DNA]</scope>
    <source>
        <strain evidence="9">BL9</strain>
    </source>
</reference>
<accession>A0ABY0IMB2</accession>
<name>A0ABY0IMB2_9BACT</name>
<feature type="domain" description="Formyl transferase C-terminal" evidence="7">
    <location>
        <begin position="234"/>
        <end position="328"/>
    </location>
</feature>
<dbReference type="PANTHER" id="PTHR11138">
    <property type="entry name" value="METHIONYL-TRNA FORMYLTRANSFERASE"/>
    <property type="match status" value="1"/>
</dbReference>
<dbReference type="InterPro" id="IPR001555">
    <property type="entry name" value="GART_AS"/>
</dbReference>
<dbReference type="EMBL" id="QDKL01000001">
    <property type="protein sequence ID" value="RZF23026.1"/>
    <property type="molecule type" value="Genomic_DNA"/>
</dbReference>
<dbReference type="PROSITE" id="PS00373">
    <property type="entry name" value="GART"/>
    <property type="match status" value="1"/>
</dbReference>
<feature type="binding site" evidence="5">
    <location>
        <begin position="139"/>
        <end position="142"/>
    </location>
    <ligand>
        <name>(6S)-5,6,7,8-tetrahydrofolate</name>
        <dbReference type="ChEBI" id="CHEBI:57453"/>
    </ligand>
</feature>
<dbReference type="EC" id="2.1.2.9" evidence="2 5"/>
<evidence type="ECO:0000256" key="2">
    <source>
        <dbReference type="ARBA" id="ARBA00012261"/>
    </source>
</evidence>
<keyword evidence="4 5" id="KW-0648">Protein biosynthesis</keyword>
<dbReference type="InterPro" id="IPR005794">
    <property type="entry name" value="Fmt"/>
</dbReference>
<evidence type="ECO:0000256" key="4">
    <source>
        <dbReference type="ARBA" id="ARBA00022917"/>
    </source>
</evidence>
<dbReference type="Gene3D" id="3.40.50.12230">
    <property type="match status" value="1"/>
</dbReference>
<sequence>MFREIINSKKKLPNKKIYEASKGQIVKKLKAVFFGTPDFSCPSLELLANHPQIDLQLVVSMPDRKAGRGQKLQSPPVIEYCKNNRINFYQTENINKDEELLAKLEELNADFFLVLAFAQFLGSKVLNMPTIGCFNIHTSLLPKYRGAAPIQYALLNGDNETGVSIQKMVKKMDAGDIVKESKLPISFEETGGQLYTRLKFAASLTLNDFIQDMISDDISSYKQNEEDVTFAPTLKKEDGHIKFSEKTYNEIHNQVRALKPWPGTFCFLNGKRLKVLEISPYTGNKLNAGEIKISDNKILVGSKDKTIRLDMIQLEGKKACRDTDAVNGLTNKYDTFEIS</sequence>
<comment type="function">
    <text evidence="5">Attaches a formyl group to the free amino group of methionyl-tRNA(fMet). The formyl group appears to play a dual role in the initiator identity of N-formylmethionyl-tRNA by promoting its recognition by IF2 and preventing the misappropriation of this tRNA by the elongation apparatus.</text>
</comment>
<dbReference type="InterPro" id="IPR002376">
    <property type="entry name" value="Formyl_transf_N"/>
</dbReference>
<dbReference type="CDD" id="cd08704">
    <property type="entry name" value="Met_tRNA_FMT_C"/>
    <property type="match status" value="1"/>
</dbReference>
<evidence type="ECO:0000313" key="9">
    <source>
        <dbReference type="Proteomes" id="UP000443582"/>
    </source>
</evidence>
<dbReference type="Pfam" id="PF02911">
    <property type="entry name" value="Formyl_trans_C"/>
    <property type="match status" value="1"/>
</dbReference>
<dbReference type="InterPro" id="IPR005793">
    <property type="entry name" value="Formyl_trans_C"/>
</dbReference>